<dbReference type="SUPFAM" id="SSF56112">
    <property type="entry name" value="Protein kinase-like (PK-like)"/>
    <property type="match status" value="1"/>
</dbReference>
<protein>
    <submittedName>
        <fullName evidence="2">Phosphotransferase family protein</fullName>
    </submittedName>
</protein>
<dbReference type="EMBL" id="JAELYA010000003">
    <property type="protein sequence ID" value="MBO3275537.1"/>
    <property type="molecule type" value="Genomic_DNA"/>
</dbReference>
<dbReference type="InterPro" id="IPR002575">
    <property type="entry name" value="Aminoglycoside_PTrfase"/>
</dbReference>
<accession>A0ABS3TPH5</accession>
<keyword evidence="3" id="KW-1185">Reference proteome</keyword>
<dbReference type="Gene3D" id="3.90.1200.10">
    <property type="match status" value="1"/>
</dbReference>
<evidence type="ECO:0000259" key="1">
    <source>
        <dbReference type="Pfam" id="PF01636"/>
    </source>
</evidence>
<comment type="caution">
    <text evidence="2">The sequence shown here is derived from an EMBL/GenBank/DDBJ whole genome shotgun (WGS) entry which is preliminary data.</text>
</comment>
<dbReference type="InterPro" id="IPR041726">
    <property type="entry name" value="ACAD10_11_N"/>
</dbReference>
<dbReference type="PANTHER" id="PTHR21310">
    <property type="entry name" value="AMINOGLYCOSIDE PHOSPHOTRANSFERASE-RELATED-RELATED"/>
    <property type="match status" value="1"/>
</dbReference>
<gene>
    <name evidence="2" type="ORF">JFY56_09895</name>
</gene>
<dbReference type="Pfam" id="PF01636">
    <property type="entry name" value="APH"/>
    <property type="match status" value="1"/>
</dbReference>
<organism evidence="2 3">
    <name type="scientific">Pseudomonas schmalbachii</name>
    <dbReference type="NCBI Taxonomy" id="2816993"/>
    <lineage>
        <taxon>Bacteria</taxon>
        <taxon>Pseudomonadati</taxon>
        <taxon>Pseudomonadota</taxon>
        <taxon>Gammaproteobacteria</taxon>
        <taxon>Pseudomonadales</taxon>
        <taxon>Pseudomonadaceae</taxon>
        <taxon>Pseudomonas</taxon>
    </lineage>
</organism>
<dbReference type="PANTHER" id="PTHR21310:SF57">
    <property type="entry name" value="BLR2944 PROTEIN"/>
    <property type="match status" value="1"/>
</dbReference>
<dbReference type="InterPro" id="IPR011009">
    <property type="entry name" value="Kinase-like_dom_sf"/>
</dbReference>
<dbReference type="Proteomes" id="UP000669060">
    <property type="component" value="Unassembled WGS sequence"/>
</dbReference>
<dbReference type="InterPro" id="IPR051678">
    <property type="entry name" value="AGP_Transferase"/>
</dbReference>
<evidence type="ECO:0000313" key="3">
    <source>
        <dbReference type="Proteomes" id="UP000669060"/>
    </source>
</evidence>
<dbReference type="CDD" id="cd05154">
    <property type="entry name" value="ACAD10_11_N-like"/>
    <property type="match status" value="1"/>
</dbReference>
<proteinExistence type="predicted"/>
<name>A0ABS3TPH5_9PSED</name>
<feature type="domain" description="Aminoglycoside phosphotransferase" evidence="1">
    <location>
        <begin position="42"/>
        <end position="278"/>
    </location>
</feature>
<reference evidence="2 3" key="1">
    <citation type="submission" date="2020-12" db="EMBL/GenBank/DDBJ databases">
        <title>Pseudomonas schmalbachii sp. nov. isolated from millipede gut.</title>
        <authorList>
            <person name="Shelomi M."/>
        </authorList>
    </citation>
    <scope>NUCLEOTIDE SEQUENCE [LARGE SCALE GENOMIC DNA]</scope>
    <source>
        <strain evidence="2 3">Milli4</strain>
    </source>
</reference>
<dbReference type="Gene3D" id="3.30.200.20">
    <property type="entry name" value="Phosphorylase Kinase, domain 1"/>
    <property type="match status" value="1"/>
</dbReference>
<evidence type="ECO:0000313" key="2">
    <source>
        <dbReference type="EMBL" id="MBO3275537.1"/>
    </source>
</evidence>
<sequence length="354" mass="39633">MTTSNNNSLRESARIEMAHANDALSAYLTEQLDGQRVVVERIERLSGGAIQENWLLEARVDDGRAQTRRRWVLRTDSASSVEVSMSRAHEFAVLSAVHKAGVKVPEPLWLCCDPQVIGRDFFVMEALSGTASGYRLTTDRSLENRRSALCAQLGANLARLHRVSPPQPGLEFLAEPASDPLQASLDQYRRFLDTLPDSYPVLEWGLRWCEVNKPEALSPCLVHRDYRTGNYLVEDGTLTGVLDWEFAGWGDPREDLGWFSARCWRFARPDLDAGGIGRLEDFLEGYCSVSGQTLTADELVFWQVLAHLRWAVIALQQAERHLSGQQRSLELALTGRLVPELEIEILALTTGDKA</sequence>